<dbReference type="Proteomes" id="UP001201812">
    <property type="component" value="Unassembled WGS sequence"/>
</dbReference>
<dbReference type="AlphaFoldDB" id="A0AAD4MVV7"/>
<reference evidence="2" key="1">
    <citation type="submission" date="2022-01" db="EMBL/GenBank/DDBJ databases">
        <title>Genome Sequence Resource for Two Populations of Ditylenchus destructor, the Migratory Endoparasitic Phytonematode.</title>
        <authorList>
            <person name="Zhang H."/>
            <person name="Lin R."/>
            <person name="Xie B."/>
        </authorList>
    </citation>
    <scope>NUCLEOTIDE SEQUENCE</scope>
    <source>
        <strain evidence="2">BazhouSP</strain>
    </source>
</reference>
<name>A0AAD4MVV7_9BILA</name>
<comment type="caution">
    <text evidence="2">The sequence shown here is derived from an EMBL/GenBank/DDBJ whole genome shotgun (WGS) entry which is preliminary data.</text>
</comment>
<keyword evidence="3" id="KW-1185">Reference proteome</keyword>
<accession>A0AAD4MVV7</accession>
<organism evidence="2 3">
    <name type="scientific">Ditylenchus destructor</name>
    <dbReference type="NCBI Taxonomy" id="166010"/>
    <lineage>
        <taxon>Eukaryota</taxon>
        <taxon>Metazoa</taxon>
        <taxon>Ecdysozoa</taxon>
        <taxon>Nematoda</taxon>
        <taxon>Chromadorea</taxon>
        <taxon>Rhabditida</taxon>
        <taxon>Tylenchina</taxon>
        <taxon>Tylenchomorpha</taxon>
        <taxon>Sphaerularioidea</taxon>
        <taxon>Anguinidae</taxon>
        <taxon>Anguininae</taxon>
        <taxon>Ditylenchus</taxon>
    </lineage>
</organism>
<evidence type="ECO:0000256" key="1">
    <source>
        <dbReference type="SAM" id="MobiDB-lite"/>
    </source>
</evidence>
<gene>
    <name evidence="2" type="ORF">DdX_12269</name>
</gene>
<sequence length="349" mass="40169">MELADKIYKDIFSYLSRSKLIELSTVNEDFCARVEEDFQDKPCAVIARDLEIHFFAENYDVRIMESGKKDLIFQTPYYDEDLAQLFDGILTNPLTRFTNTKLFFNNQLIDAMDFVLKKMRLLYHLWTDQFLSLIFNDIEDDDVKYATMFTTEVFADNTPSSSSEHKVLTGAGLATSRDLELCLGGSTVRILPQWYTHLIKFEALTLVISYGNADMALLAEYVESTGARDQSVYIFVANDGTNTKCREQFQLCGDEFDVFLEKLKQDFKTATKSCEFSVTVDFHDPMKVKPFSFYCVENQEKLQLTFSVIKNGESTNSRCTIQRFKSDPPSHHKRKSGPGEMGNKKKRTQ</sequence>
<proteinExistence type="predicted"/>
<evidence type="ECO:0000313" key="3">
    <source>
        <dbReference type="Proteomes" id="UP001201812"/>
    </source>
</evidence>
<evidence type="ECO:0000313" key="2">
    <source>
        <dbReference type="EMBL" id="KAI1707714.1"/>
    </source>
</evidence>
<dbReference type="EMBL" id="JAKKPZ010000039">
    <property type="protein sequence ID" value="KAI1707714.1"/>
    <property type="molecule type" value="Genomic_DNA"/>
</dbReference>
<protein>
    <submittedName>
        <fullName evidence="2">Uncharacterized protein</fullName>
    </submittedName>
</protein>
<feature type="region of interest" description="Disordered" evidence="1">
    <location>
        <begin position="320"/>
        <end position="349"/>
    </location>
</feature>